<dbReference type="GO" id="GO:0022857">
    <property type="term" value="F:transmembrane transporter activity"/>
    <property type="evidence" value="ECO:0007669"/>
    <property type="project" value="InterPro"/>
</dbReference>
<keyword evidence="2" id="KW-0813">Transport</keyword>
<dbReference type="Proteomes" id="UP000812287">
    <property type="component" value="Unassembled WGS sequence"/>
</dbReference>
<evidence type="ECO:0000256" key="1">
    <source>
        <dbReference type="ARBA" id="ARBA00004141"/>
    </source>
</evidence>
<dbReference type="InterPro" id="IPR002293">
    <property type="entry name" value="AA/rel_permease1"/>
</dbReference>
<gene>
    <name evidence="8" type="ORF">BT62DRAFT_910432</name>
</gene>
<dbReference type="EMBL" id="MU250570">
    <property type="protein sequence ID" value="KAG7440545.1"/>
    <property type="molecule type" value="Genomic_DNA"/>
</dbReference>
<feature type="transmembrane region" description="Helical" evidence="7">
    <location>
        <begin position="385"/>
        <end position="404"/>
    </location>
</feature>
<feature type="transmembrane region" description="Helical" evidence="7">
    <location>
        <begin position="121"/>
        <end position="147"/>
    </location>
</feature>
<comment type="subcellular location">
    <subcellularLocation>
        <location evidence="1">Membrane</location>
        <topology evidence="1">Multi-pass membrane protein</topology>
    </subcellularLocation>
</comment>
<dbReference type="RefSeq" id="XP_043034045.1">
    <property type="nucleotide sequence ID" value="XM_043183797.1"/>
</dbReference>
<evidence type="ECO:0000256" key="2">
    <source>
        <dbReference type="ARBA" id="ARBA00022448"/>
    </source>
</evidence>
<name>A0A9P7VHB4_9AGAR</name>
<feature type="transmembrane region" description="Helical" evidence="7">
    <location>
        <begin position="159"/>
        <end position="179"/>
    </location>
</feature>
<feature type="transmembrane region" description="Helical" evidence="7">
    <location>
        <begin position="329"/>
        <end position="351"/>
    </location>
</feature>
<dbReference type="PANTHER" id="PTHR45649:SF28">
    <property type="entry name" value="TRANSPORTER, PUTATIVE (EUROFUNG)-RELATED"/>
    <property type="match status" value="1"/>
</dbReference>
<dbReference type="GeneID" id="66106094"/>
<feature type="transmembrane region" description="Helical" evidence="7">
    <location>
        <begin position="411"/>
        <end position="433"/>
    </location>
</feature>
<reference evidence="8" key="1">
    <citation type="submission" date="2020-11" db="EMBL/GenBank/DDBJ databases">
        <title>Adaptations for nitrogen fixation in a non-lichenized fungal sporocarp promotes dispersal by wood-feeding termites.</title>
        <authorList>
            <consortium name="DOE Joint Genome Institute"/>
            <person name="Koch R.A."/>
            <person name="Yoon G."/>
            <person name="Arayal U."/>
            <person name="Lail K."/>
            <person name="Amirebrahimi M."/>
            <person name="Labutti K."/>
            <person name="Lipzen A."/>
            <person name="Riley R."/>
            <person name="Barry K."/>
            <person name="Henrissat B."/>
            <person name="Grigoriev I.V."/>
            <person name="Herr J.R."/>
            <person name="Aime M.C."/>
        </authorList>
    </citation>
    <scope>NUCLEOTIDE SEQUENCE</scope>
    <source>
        <strain evidence="8">MCA 3950</strain>
    </source>
</reference>
<accession>A0A9P7VHB4</accession>
<dbReference type="PROSITE" id="PS00218">
    <property type="entry name" value="AMINO_ACID_PERMEASE_1"/>
    <property type="match status" value="1"/>
</dbReference>
<organism evidence="8 9">
    <name type="scientific">Guyanagaster necrorhizus</name>
    <dbReference type="NCBI Taxonomy" id="856835"/>
    <lineage>
        <taxon>Eukaryota</taxon>
        <taxon>Fungi</taxon>
        <taxon>Dikarya</taxon>
        <taxon>Basidiomycota</taxon>
        <taxon>Agaricomycotina</taxon>
        <taxon>Agaricomycetes</taxon>
        <taxon>Agaricomycetidae</taxon>
        <taxon>Agaricales</taxon>
        <taxon>Marasmiineae</taxon>
        <taxon>Physalacriaceae</taxon>
        <taxon>Guyanagaster</taxon>
    </lineage>
</organism>
<dbReference type="GO" id="GO:0016020">
    <property type="term" value="C:membrane"/>
    <property type="evidence" value="ECO:0007669"/>
    <property type="project" value="UniProtKB-SubCell"/>
</dbReference>
<evidence type="ECO:0000256" key="6">
    <source>
        <dbReference type="SAM" id="MobiDB-lite"/>
    </source>
</evidence>
<keyword evidence="3 7" id="KW-0812">Transmembrane</keyword>
<comment type="caution">
    <text evidence="8">The sequence shown here is derived from an EMBL/GenBank/DDBJ whole genome shotgun (WGS) entry which is preliminary data.</text>
</comment>
<evidence type="ECO:0000313" key="9">
    <source>
        <dbReference type="Proteomes" id="UP000812287"/>
    </source>
</evidence>
<dbReference type="InterPro" id="IPR004840">
    <property type="entry name" value="Amino_acid_permease_CS"/>
</dbReference>
<keyword evidence="9" id="KW-1185">Reference proteome</keyword>
<feature type="transmembrane region" description="Helical" evidence="7">
    <location>
        <begin position="68"/>
        <end position="88"/>
    </location>
</feature>
<dbReference type="PANTHER" id="PTHR45649">
    <property type="entry name" value="AMINO-ACID PERMEASE BAT1"/>
    <property type="match status" value="1"/>
</dbReference>
<dbReference type="GO" id="GO:0006865">
    <property type="term" value="P:amino acid transport"/>
    <property type="evidence" value="ECO:0007669"/>
    <property type="project" value="InterPro"/>
</dbReference>
<feature type="transmembrane region" description="Helical" evidence="7">
    <location>
        <begin position="270"/>
        <end position="291"/>
    </location>
</feature>
<keyword evidence="5 7" id="KW-0472">Membrane</keyword>
<keyword evidence="4 7" id="KW-1133">Transmembrane helix</keyword>
<feature type="region of interest" description="Disordered" evidence="6">
    <location>
        <begin position="514"/>
        <end position="536"/>
    </location>
</feature>
<dbReference type="PIRSF" id="PIRSF006060">
    <property type="entry name" value="AA_transporter"/>
    <property type="match status" value="1"/>
</dbReference>
<feature type="transmembrane region" description="Helical" evidence="7">
    <location>
        <begin position="186"/>
        <end position="210"/>
    </location>
</feature>
<evidence type="ECO:0000313" key="8">
    <source>
        <dbReference type="EMBL" id="KAG7440545.1"/>
    </source>
</evidence>
<evidence type="ECO:0000256" key="7">
    <source>
        <dbReference type="SAM" id="Phobius"/>
    </source>
</evidence>
<dbReference type="AlphaFoldDB" id="A0A9P7VHB4"/>
<evidence type="ECO:0000256" key="5">
    <source>
        <dbReference type="ARBA" id="ARBA00023136"/>
    </source>
</evidence>
<evidence type="ECO:0000256" key="3">
    <source>
        <dbReference type="ARBA" id="ARBA00022692"/>
    </source>
</evidence>
<proteinExistence type="predicted"/>
<protein>
    <submittedName>
        <fullName evidence="8">Amino acid transporter</fullName>
    </submittedName>
</protein>
<evidence type="ECO:0000256" key="4">
    <source>
        <dbReference type="ARBA" id="ARBA00022989"/>
    </source>
</evidence>
<feature type="transmembrane region" description="Helical" evidence="7">
    <location>
        <begin position="453"/>
        <end position="474"/>
    </location>
</feature>
<dbReference type="Gene3D" id="1.20.1740.10">
    <property type="entry name" value="Amino acid/polyamine transporter I"/>
    <property type="match status" value="1"/>
</dbReference>
<feature type="transmembrane region" description="Helical" evidence="7">
    <location>
        <begin position="481"/>
        <end position="501"/>
    </location>
</feature>
<dbReference type="OrthoDB" id="3900342at2759"/>
<sequence length="536" mass="57966">MSSNIDAAAVADLHKLGYEQEMTRRRGLFHILFIHRTIHFCCANKNIWLAYGLSAPLATGLIGGGPAVLIWGWVFVSAFIFTLALSMAEISAKYPTSGGAYYWCFRLASPRSRVLLSWINGWLTMVGVWTICLSVTFGTAQIIVAGAGIFHPDWVAKTWHTYLIFLGVTLTCTALGIFLNDILHYIDIVCACWTILGVLVMLVCISAKAASGRHTAAFALGHFDPSASGWTPGWSFFIGLLPVTYTYAAIGMIASMAEELHNPTVDLPRAIVWSIPLGFLQGVFFLLPILFTLPDVATLLAVASGQPIGVMFTLIMGSKGGGFGMARTCMLSLFTIQILVFGVAMFCAISISSAASRATWAFARDKAIPMHTFLAHVASEKHGPVNAFLLVTVVQLLLGLIYLGSSAAFNAFVGVAVMCLQASYSMPVLISLVNGRDNVKDSPYSLGRWGWAINGMAVLWTMFEMVLFSMPAVVPVTRVSMNYASVVFVGFATISAVWYMINGRFYYTGPPIPSDSAQPSSESVVANEKKGRSLGD</sequence>
<feature type="compositionally biased region" description="Polar residues" evidence="6">
    <location>
        <begin position="515"/>
        <end position="524"/>
    </location>
</feature>
<dbReference type="Pfam" id="PF13520">
    <property type="entry name" value="AA_permease_2"/>
    <property type="match status" value="1"/>
</dbReference>
<feature type="transmembrane region" description="Helical" evidence="7">
    <location>
        <begin position="297"/>
        <end position="317"/>
    </location>
</feature>
<feature type="compositionally biased region" description="Basic and acidic residues" evidence="6">
    <location>
        <begin position="527"/>
        <end position="536"/>
    </location>
</feature>
<feature type="transmembrane region" description="Helical" evidence="7">
    <location>
        <begin position="230"/>
        <end position="250"/>
    </location>
</feature>